<gene>
    <name evidence="2" type="ORF">BDV39DRAFT_176162</name>
</gene>
<evidence type="ECO:0000313" key="3">
    <source>
        <dbReference type="Proteomes" id="UP000325945"/>
    </source>
</evidence>
<dbReference type="Proteomes" id="UP000325945">
    <property type="component" value="Unassembled WGS sequence"/>
</dbReference>
<sequence length="75" mass="8712">MFMFRSFLLNAAGQTSCSLHSRFYDISRWLIGRSKMVVGVLMTATTLLTHIVLFTSYVFRYVCILLFIFIALSKY</sequence>
<keyword evidence="3" id="KW-1185">Reference proteome</keyword>
<keyword evidence="1" id="KW-1133">Transmembrane helix</keyword>
<dbReference type="EMBL" id="ML741796">
    <property type="protein sequence ID" value="KAE8326813.1"/>
    <property type="molecule type" value="Genomic_DNA"/>
</dbReference>
<protein>
    <submittedName>
        <fullName evidence="2">Uncharacterized protein</fullName>
    </submittedName>
</protein>
<proteinExistence type="predicted"/>
<evidence type="ECO:0000256" key="1">
    <source>
        <dbReference type="SAM" id="Phobius"/>
    </source>
</evidence>
<keyword evidence="1" id="KW-0812">Transmembrane</keyword>
<accession>A0A5N6X1F7</accession>
<evidence type="ECO:0000313" key="2">
    <source>
        <dbReference type="EMBL" id="KAE8326813.1"/>
    </source>
</evidence>
<feature type="transmembrane region" description="Helical" evidence="1">
    <location>
        <begin position="47"/>
        <end position="72"/>
    </location>
</feature>
<feature type="non-terminal residue" evidence="2">
    <location>
        <position position="75"/>
    </location>
</feature>
<name>A0A5N6X1F7_9EURO</name>
<keyword evidence="1" id="KW-0472">Membrane</keyword>
<reference evidence="3" key="1">
    <citation type="submission" date="2019-04" db="EMBL/GenBank/DDBJ databases">
        <title>Friends and foes A comparative genomics studyof 23 Aspergillus species from section Flavi.</title>
        <authorList>
            <consortium name="DOE Joint Genome Institute"/>
            <person name="Kjaerbolling I."/>
            <person name="Vesth T."/>
            <person name="Frisvad J.C."/>
            <person name="Nybo J.L."/>
            <person name="Theobald S."/>
            <person name="Kildgaard S."/>
            <person name="Isbrandt T."/>
            <person name="Kuo A."/>
            <person name="Sato A."/>
            <person name="Lyhne E.K."/>
            <person name="Kogle M.E."/>
            <person name="Wiebenga A."/>
            <person name="Kun R.S."/>
            <person name="Lubbers R.J."/>
            <person name="Makela M.R."/>
            <person name="Barry K."/>
            <person name="Chovatia M."/>
            <person name="Clum A."/>
            <person name="Daum C."/>
            <person name="Haridas S."/>
            <person name="He G."/>
            <person name="LaButti K."/>
            <person name="Lipzen A."/>
            <person name="Mondo S."/>
            <person name="Riley R."/>
            <person name="Salamov A."/>
            <person name="Simmons B.A."/>
            <person name="Magnuson J.K."/>
            <person name="Henrissat B."/>
            <person name="Mortensen U.H."/>
            <person name="Larsen T.O."/>
            <person name="Devries R.P."/>
            <person name="Grigoriev I.V."/>
            <person name="Machida M."/>
            <person name="Baker S.E."/>
            <person name="Andersen M.R."/>
        </authorList>
    </citation>
    <scope>NUCLEOTIDE SEQUENCE [LARGE SCALE GENOMIC DNA]</scope>
    <source>
        <strain evidence="3">CBS 130017</strain>
    </source>
</reference>
<organism evidence="2 3">
    <name type="scientific">Aspergillus sergii</name>
    <dbReference type="NCBI Taxonomy" id="1034303"/>
    <lineage>
        <taxon>Eukaryota</taxon>
        <taxon>Fungi</taxon>
        <taxon>Dikarya</taxon>
        <taxon>Ascomycota</taxon>
        <taxon>Pezizomycotina</taxon>
        <taxon>Eurotiomycetes</taxon>
        <taxon>Eurotiomycetidae</taxon>
        <taxon>Eurotiales</taxon>
        <taxon>Aspergillaceae</taxon>
        <taxon>Aspergillus</taxon>
        <taxon>Aspergillus subgen. Circumdati</taxon>
    </lineage>
</organism>
<dbReference type="AlphaFoldDB" id="A0A5N6X1F7"/>